<sequence length="154" mass="16333">MNDTQITLTGWIGGEVTLRQVGEDRHVVSFRVACTPWRFRDGEWVRGATTWHTVKAWNRLARHVAQSLGNGDPVVVHGRLVADVWERDGKPQTSFEVVATSVGPDLSHGTATFSRTAAPAEPTTAERPDAAVATTVVGSGADAGSSTEVGAEAA</sequence>
<reference evidence="3" key="1">
    <citation type="submission" date="2015-08" db="EMBL/GenBank/DDBJ databases">
        <authorList>
            <person name="Babu N.S."/>
            <person name="Beckwith C.J."/>
            <person name="Beseler K.G."/>
            <person name="Brison A."/>
            <person name="Carone J.V."/>
            <person name="Caskin T.P."/>
            <person name="Diamond M."/>
            <person name="Durham M.E."/>
            <person name="Foxe J.M."/>
            <person name="Go M."/>
            <person name="Henderson B.A."/>
            <person name="Jones I.B."/>
            <person name="McGettigan J.A."/>
            <person name="Micheletti S.J."/>
            <person name="Nasrallah M.E."/>
            <person name="Ortiz D."/>
            <person name="Piller C.R."/>
            <person name="Privatt S.R."/>
            <person name="Schneider S.L."/>
            <person name="Sharp S."/>
            <person name="Smith T.C."/>
            <person name="Stanton J.D."/>
            <person name="Ullery H.E."/>
            <person name="Wilson R.J."/>
            <person name="Serrano M.G."/>
            <person name="Buck G."/>
            <person name="Lee V."/>
            <person name="Wang Y."/>
            <person name="Carvalho R."/>
            <person name="Voegtly L."/>
            <person name="Shi R."/>
            <person name="Duckworth R."/>
            <person name="Johnson A."/>
            <person name="Loviza R."/>
            <person name="Walstead R."/>
            <person name="Shah Z."/>
            <person name="Kiflezghi M."/>
            <person name="Wade K."/>
            <person name="Ball S.L."/>
            <person name="Bradley K.W."/>
            <person name="Asai D.J."/>
            <person name="Bowman C.A."/>
            <person name="Russell D.A."/>
            <person name="Pope W.H."/>
            <person name="Jacobs-Sera D."/>
            <person name="Hendrix R.W."/>
            <person name="Hatfull G.F."/>
        </authorList>
    </citation>
    <scope>NUCLEOTIDE SEQUENCE</scope>
</reference>
<dbReference type="NCBIfam" id="TIGR00621">
    <property type="entry name" value="ssb"/>
    <property type="match status" value="1"/>
</dbReference>
<dbReference type="GO" id="GO:0006260">
    <property type="term" value="P:DNA replication"/>
    <property type="evidence" value="ECO:0007669"/>
    <property type="project" value="InterPro"/>
</dbReference>
<evidence type="ECO:0000256" key="2">
    <source>
        <dbReference type="SAM" id="MobiDB-lite"/>
    </source>
</evidence>
<name>A0A2P2C331_9ZZZZ</name>
<dbReference type="GO" id="GO:0003697">
    <property type="term" value="F:single-stranded DNA binding"/>
    <property type="evidence" value="ECO:0007669"/>
    <property type="project" value="InterPro"/>
</dbReference>
<dbReference type="PANTHER" id="PTHR10302">
    <property type="entry name" value="SINGLE-STRANDED DNA-BINDING PROTEIN"/>
    <property type="match status" value="1"/>
</dbReference>
<dbReference type="PANTHER" id="PTHR10302:SF27">
    <property type="entry name" value="SINGLE-STRANDED DNA-BINDING PROTEIN"/>
    <property type="match status" value="1"/>
</dbReference>
<organism evidence="3">
    <name type="scientific">metagenome</name>
    <dbReference type="NCBI Taxonomy" id="256318"/>
    <lineage>
        <taxon>unclassified sequences</taxon>
        <taxon>metagenomes</taxon>
    </lineage>
</organism>
<dbReference type="InterPro" id="IPR000424">
    <property type="entry name" value="Primosome_PriB/ssb"/>
</dbReference>
<evidence type="ECO:0000256" key="1">
    <source>
        <dbReference type="ARBA" id="ARBA00023125"/>
    </source>
</evidence>
<dbReference type="InterPro" id="IPR012340">
    <property type="entry name" value="NA-bd_OB-fold"/>
</dbReference>
<dbReference type="CDD" id="cd04496">
    <property type="entry name" value="SSB_OBF"/>
    <property type="match status" value="1"/>
</dbReference>
<dbReference type="InterPro" id="IPR011344">
    <property type="entry name" value="ssDNA-bd"/>
</dbReference>
<feature type="region of interest" description="Disordered" evidence="2">
    <location>
        <begin position="135"/>
        <end position="154"/>
    </location>
</feature>
<protein>
    <submittedName>
        <fullName evidence="3">Putative Single-stranded DNA-binding protein 1</fullName>
    </submittedName>
</protein>
<evidence type="ECO:0000313" key="3">
    <source>
        <dbReference type="EMBL" id="CUR56435.1"/>
    </source>
</evidence>
<keyword evidence="1 3" id="KW-0238">DNA-binding</keyword>
<proteinExistence type="predicted"/>
<dbReference type="GO" id="GO:0009295">
    <property type="term" value="C:nucleoid"/>
    <property type="evidence" value="ECO:0007669"/>
    <property type="project" value="TreeGrafter"/>
</dbReference>
<gene>
    <name evidence="3" type="ORF">NOCA1120011</name>
</gene>
<dbReference type="Gene3D" id="2.40.50.140">
    <property type="entry name" value="Nucleic acid-binding proteins"/>
    <property type="match status" value="1"/>
</dbReference>
<dbReference type="SUPFAM" id="SSF50249">
    <property type="entry name" value="Nucleic acid-binding proteins"/>
    <property type="match status" value="1"/>
</dbReference>
<dbReference type="AlphaFoldDB" id="A0A2P2C331"/>
<dbReference type="EMBL" id="CZKB01000004">
    <property type="protein sequence ID" value="CUR56435.1"/>
    <property type="molecule type" value="Genomic_DNA"/>
</dbReference>
<dbReference type="PROSITE" id="PS50935">
    <property type="entry name" value="SSB"/>
    <property type="match status" value="1"/>
</dbReference>
<feature type="compositionally biased region" description="Low complexity" evidence="2">
    <location>
        <begin position="135"/>
        <end position="144"/>
    </location>
</feature>
<dbReference type="Pfam" id="PF00436">
    <property type="entry name" value="SSB"/>
    <property type="match status" value="1"/>
</dbReference>
<accession>A0A2P2C331</accession>